<feature type="transmembrane region" description="Helical" evidence="7">
    <location>
        <begin position="45"/>
        <end position="72"/>
    </location>
</feature>
<dbReference type="PANTHER" id="PTHR12677:SF59">
    <property type="entry name" value="GOLGI APPARATUS MEMBRANE PROTEIN TVP38-RELATED"/>
    <property type="match status" value="1"/>
</dbReference>
<evidence type="ECO:0000256" key="2">
    <source>
        <dbReference type="ARBA" id="ARBA00022475"/>
    </source>
</evidence>
<evidence type="ECO:0000256" key="6">
    <source>
        <dbReference type="SAM" id="MobiDB-lite"/>
    </source>
</evidence>
<sequence length="279" mass="29778">MMKKVAVVAVTVVVTASLGLWRLSSTGDLKHVMHWVQNHPVVGGGAYVVVFTMAVVACLPASVFELAAGYIFGFGWGWVIAASGKTLGSVISFALGRYYLQGWVHKMLRRGPPLFRALAQLTSRNELKWKIVILTRIAWMPIGIKNYGLSILPVSFALFFWPMLVVGSIFSAISAYLGHTATHVKSILTGDGEVEGGGGTPTSVLHVSMMVVGAGSAFTLIGILGYHTRRHLEEMTKDEGSDGGDVDAAEDQPLKPAAPSPPISPETTEDRTGDTLVVG</sequence>
<keyword evidence="3 7" id="KW-0812">Transmembrane</keyword>
<feature type="transmembrane region" description="Helical" evidence="7">
    <location>
        <begin position="78"/>
        <end position="100"/>
    </location>
</feature>
<gene>
    <name evidence="9" type="ORF">AaE_005233</name>
</gene>
<dbReference type="Proteomes" id="UP000469452">
    <property type="component" value="Unassembled WGS sequence"/>
</dbReference>
<dbReference type="GO" id="GO:0005886">
    <property type="term" value="C:plasma membrane"/>
    <property type="evidence" value="ECO:0007669"/>
    <property type="project" value="UniProtKB-SubCell"/>
</dbReference>
<feature type="region of interest" description="Disordered" evidence="6">
    <location>
        <begin position="236"/>
        <end position="279"/>
    </location>
</feature>
<evidence type="ECO:0000256" key="3">
    <source>
        <dbReference type="ARBA" id="ARBA00022692"/>
    </source>
</evidence>
<dbReference type="InterPro" id="IPR032816">
    <property type="entry name" value="VTT_dom"/>
</dbReference>
<feature type="transmembrane region" description="Helical" evidence="7">
    <location>
        <begin position="149"/>
        <end position="177"/>
    </location>
</feature>
<keyword evidence="4 7" id="KW-1133">Transmembrane helix</keyword>
<feature type="transmembrane region" description="Helical" evidence="7">
    <location>
        <begin position="204"/>
        <end position="226"/>
    </location>
</feature>
<feature type="compositionally biased region" description="Acidic residues" evidence="6">
    <location>
        <begin position="241"/>
        <end position="250"/>
    </location>
</feature>
<dbReference type="InterPro" id="IPR015414">
    <property type="entry name" value="TMEM64"/>
</dbReference>
<dbReference type="VEuPathDB" id="FungiDB:H257_16713"/>
<dbReference type="Pfam" id="PF09335">
    <property type="entry name" value="VTT_dom"/>
    <property type="match status" value="1"/>
</dbReference>
<dbReference type="PANTHER" id="PTHR12677">
    <property type="entry name" value="GOLGI APPARATUS MEMBRANE PROTEIN TVP38-RELATED"/>
    <property type="match status" value="1"/>
</dbReference>
<dbReference type="EMBL" id="VJMI01010784">
    <property type="protein sequence ID" value="KAF0754696.1"/>
    <property type="molecule type" value="Genomic_DNA"/>
</dbReference>
<feature type="domain" description="VTT" evidence="8">
    <location>
        <begin position="59"/>
        <end position="179"/>
    </location>
</feature>
<proteinExistence type="predicted"/>
<comment type="caution">
    <text evidence="9">The sequence shown here is derived from an EMBL/GenBank/DDBJ whole genome shotgun (WGS) entry which is preliminary data.</text>
</comment>
<dbReference type="AlphaFoldDB" id="A0A6A5AGX0"/>
<name>A0A6A5AGX0_APHAT</name>
<keyword evidence="5 7" id="KW-0472">Membrane</keyword>
<evidence type="ECO:0000256" key="1">
    <source>
        <dbReference type="ARBA" id="ARBA00004651"/>
    </source>
</evidence>
<organism evidence="9 10">
    <name type="scientific">Aphanomyces astaci</name>
    <name type="common">Crayfish plague agent</name>
    <dbReference type="NCBI Taxonomy" id="112090"/>
    <lineage>
        <taxon>Eukaryota</taxon>
        <taxon>Sar</taxon>
        <taxon>Stramenopiles</taxon>
        <taxon>Oomycota</taxon>
        <taxon>Saprolegniomycetes</taxon>
        <taxon>Saprolegniales</taxon>
        <taxon>Verrucalvaceae</taxon>
        <taxon>Aphanomyces</taxon>
    </lineage>
</organism>
<evidence type="ECO:0000256" key="7">
    <source>
        <dbReference type="SAM" id="Phobius"/>
    </source>
</evidence>
<evidence type="ECO:0000313" key="10">
    <source>
        <dbReference type="Proteomes" id="UP000469452"/>
    </source>
</evidence>
<evidence type="ECO:0000259" key="8">
    <source>
        <dbReference type="Pfam" id="PF09335"/>
    </source>
</evidence>
<evidence type="ECO:0000256" key="4">
    <source>
        <dbReference type="ARBA" id="ARBA00022989"/>
    </source>
</evidence>
<keyword evidence="2" id="KW-1003">Cell membrane</keyword>
<feature type="transmembrane region" description="Helical" evidence="7">
    <location>
        <begin position="6"/>
        <end position="24"/>
    </location>
</feature>
<accession>A0A6A5AGX0</accession>
<evidence type="ECO:0000313" key="9">
    <source>
        <dbReference type="EMBL" id="KAF0754696.1"/>
    </source>
</evidence>
<reference evidence="9 10" key="1">
    <citation type="submission" date="2019-06" db="EMBL/GenBank/DDBJ databases">
        <title>Genomics analysis of Aphanomyces spp. identifies a new class of oomycete effector associated with host adaptation.</title>
        <authorList>
            <person name="Gaulin E."/>
        </authorList>
    </citation>
    <scope>NUCLEOTIDE SEQUENCE [LARGE SCALE GENOMIC DNA]</scope>
    <source>
        <strain evidence="9 10">E</strain>
    </source>
</reference>
<evidence type="ECO:0000256" key="5">
    <source>
        <dbReference type="ARBA" id="ARBA00023136"/>
    </source>
</evidence>
<comment type="subcellular location">
    <subcellularLocation>
        <location evidence="1">Cell membrane</location>
        <topology evidence="1">Multi-pass membrane protein</topology>
    </subcellularLocation>
</comment>
<protein>
    <recommendedName>
        <fullName evidence="8">VTT domain-containing protein</fullName>
    </recommendedName>
</protein>